<organism evidence="12 13">
    <name type="scientific">Nocardioides panaciterrulae</name>
    <dbReference type="NCBI Taxonomy" id="661492"/>
    <lineage>
        <taxon>Bacteria</taxon>
        <taxon>Bacillati</taxon>
        <taxon>Actinomycetota</taxon>
        <taxon>Actinomycetes</taxon>
        <taxon>Propionibacteriales</taxon>
        <taxon>Nocardioidaceae</taxon>
        <taxon>Nocardioides</taxon>
    </lineage>
</organism>
<dbReference type="InterPro" id="IPR019875">
    <property type="entry name" value="DapD_actinobacteria"/>
</dbReference>
<comment type="caution">
    <text evidence="12">The sequence shown here is derived from an EMBL/GenBank/DDBJ whole genome shotgun (WGS) entry which is preliminary data.</text>
</comment>
<feature type="domain" description="2,3,4,5-tetrahydropyridine-2,6-dicarboxylate N-succinyltransferase middle" evidence="11">
    <location>
        <begin position="106"/>
        <end position="146"/>
    </location>
</feature>
<dbReference type="GO" id="GO:0019877">
    <property type="term" value="P:diaminopimelate biosynthetic process"/>
    <property type="evidence" value="ECO:0007669"/>
    <property type="project" value="UniProtKB-UniRule"/>
</dbReference>
<keyword evidence="6 10" id="KW-0460">Magnesium</keyword>
<feature type="binding site" evidence="10">
    <location>
        <begin position="290"/>
        <end position="293"/>
    </location>
    <ligand>
        <name>succinyl-CoA</name>
        <dbReference type="ChEBI" id="CHEBI:57292"/>
    </ligand>
</feature>
<comment type="pathway">
    <text evidence="10">Amino-acid biosynthesis; L-lysine biosynthesis via DAP pathway; LL-2,6-diaminopimelate from (S)-tetrahydrodipicolinate (succinylase route): step 1/3.</text>
</comment>
<dbReference type="EMBL" id="JACCBG010000001">
    <property type="protein sequence ID" value="NYD42819.1"/>
    <property type="molecule type" value="Genomic_DNA"/>
</dbReference>
<comment type="similarity">
    <text evidence="10">Belongs to the type 2 tetrahydrodipicolinate N-succinyltransferase family.</text>
</comment>
<evidence type="ECO:0000313" key="12">
    <source>
        <dbReference type="EMBL" id="NYD42819.1"/>
    </source>
</evidence>
<keyword evidence="2 10" id="KW-0963">Cytoplasm</keyword>
<dbReference type="InterPro" id="IPR001451">
    <property type="entry name" value="Hexapep"/>
</dbReference>
<evidence type="ECO:0000313" key="13">
    <source>
        <dbReference type="Proteomes" id="UP000535511"/>
    </source>
</evidence>
<dbReference type="Pfam" id="PF14602">
    <property type="entry name" value="Hexapep_2"/>
    <property type="match status" value="1"/>
</dbReference>
<keyword evidence="4 10" id="KW-0808">Transferase</keyword>
<proteinExistence type="inferred from homology"/>
<dbReference type="Gene3D" id="2.160.10.10">
    <property type="entry name" value="Hexapeptide repeat proteins"/>
    <property type="match status" value="1"/>
</dbReference>
<name>A0A7Y9JD13_9ACTN</name>
<keyword evidence="5 10" id="KW-0479">Metal-binding</keyword>
<dbReference type="SUPFAM" id="SSF51161">
    <property type="entry name" value="Trimeric LpxA-like enzymes"/>
    <property type="match status" value="1"/>
</dbReference>
<feature type="binding site" evidence="10">
    <location>
        <position position="215"/>
    </location>
    <ligand>
        <name>succinyl-CoA</name>
        <dbReference type="ChEBI" id="CHEBI:57292"/>
    </ligand>
</feature>
<feature type="binding site" evidence="10">
    <location>
        <position position="238"/>
    </location>
    <ligand>
        <name>succinyl-CoA</name>
        <dbReference type="ChEBI" id="CHEBI:57292"/>
    </ligand>
</feature>
<dbReference type="Pfam" id="PF14789">
    <property type="entry name" value="THDPS_M"/>
    <property type="match status" value="1"/>
</dbReference>
<evidence type="ECO:0000256" key="1">
    <source>
        <dbReference type="ARBA" id="ARBA00011233"/>
    </source>
</evidence>
<evidence type="ECO:0000256" key="2">
    <source>
        <dbReference type="ARBA" id="ARBA00022490"/>
    </source>
</evidence>
<dbReference type="GO" id="GO:0008666">
    <property type="term" value="F:2,3,4,5-tetrahydropyridine-2,6-dicarboxylate N-succinyltransferase activity"/>
    <property type="evidence" value="ECO:0007669"/>
    <property type="project" value="UniProtKB-UniRule"/>
</dbReference>
<dbReference type="EC" id="2.3.1.117" evidence="10"/>
<feature type="binding site" evidence="10">
    <location>
        <position position="179"/>
    </location>
    <ligand>
        <name>Mg(2+)</name>
        <dbReference type="ChEBI" id="CHEBI:18420"/>
        <label>2</label>
        <note>ligand shared between trimeric partners</note>
    </ligand>
</feature>
<dbReference type="Gene3D" id="3.30.70.2010">
    <property type="match status" value="1"/>
</dbReference>
<evidence type="ECO:0000256" key="6">
    <source>
        <dbReference type="ARBA" id="ARBA00022842"/>
    </source>
</evidence>
<dbReference type="CDD" id="cd04649">
    <property type="entry name" value="LbH_THP_succinylT_putative"/>
    <property type="match status" value="1"/>
</dbReference>
<keyword evidence="3 10" id="KW-0028">Amino-acid biosynthesis</keyword>
<evidence type="ECO:0000259" key="11">
    <source>
        <dbReference type="Pfam" id="PF14789"/>
    </source>
</evidence>
<dbReference type="GO" id="GO:0000287">
    <property type="term" value="F:magnesium ion binding"/>
    <property type="evidence" value="ECO:0007669"/>
    <property type="project" value="UniProtKB-UniRule"/>
</dbReference>
<keyword evidence="7 10" id="KW-0220">Diaminopimelate biosynthesis</keyword>
<dbReference type="FunFam" id="2.160.10.10:FF:000009">
    <property type="entry name" value="2,3,4,5-tetrahydropyridine-2,6-dicarboxylate N-succinyltransferase"/>
    <property type="match status" value="1"/>
</dbReference>
<evidence type="ECO:0000256" key="8">
    <source>
        <dbReference type="ARBA" id="ARBA00023154"/>
    </source>
</evidence>
<dbReference type="RefSeq" id="WP_179664407.1">
    <property type="nucleotide sequence ID" value="NZ_JACCBG010000001.1"/>
</dbReference>
<dbReference type="HAMAP" id="MF_02122">
    <property type="entry name" value="DapD_type2"/>
    <property type="match status" value="1"/>
</dbReference>
<feature type="active site" description="Acyl-anhydride intermediate" evidence="10">
    <location>
        <position position="195"/>
    </location>
</feature>
<dbReference type="UniPathway" id="UPA00034">
    <property type="reaction ID" value="UER00019"/>
</dbReference>
<dbReference type="GO" id="GO:0005737">
    <property type="term" value="C:cytoplasm"/>
    <property type="evidence" value="ECO:0007669"/>
    <property type="project" value="UniProtKB-SubCell"/>
</dbReference>
<comment type="function">
    <text evidence="10">Catalyzes the conversion of the cyclic tetrahydrodipicolinate (THDP) into the acyclic N-succinyl-L-2-amino-6-oxopimelate using succinyl-CoA.</text>
</comment>
<keyword evidence="9 10" id="KW-0012">Acyltransferase</keyword>
<comment type="subcellular location">
    <subcellularLocation>
        <location evidence="10">Cytoplasm</location>
    </subcellularLocation>
</comment>
<dbReference type="GO" id="GO:0009089">
    <property type="term" value="P:lysine biosynthetic process via diaminopimelate"/>
    <property type="evidence" value="ECO:0007669"/>
    <property type="project" value="UniProtKB-UniRule"/>
</dbReference>
<feature type="binding site" evidence="10">
    <location>
        <position position="197"/>
    </location>
    <ligand>
        <name>succinyl-CoA</name>
        <dbReference type="ChEBI" id="CHEBI:57292"/>
    </ligand>
</feature>
<reference evidence="12 13" key="1">
    <citation type="submission" date="2020-07" db="EMBL/GenBank/DDBJ databases">
        <title>Sequencing the genomes of 1000 actinobacteria strains.</title>
        <authorList>
            <person name="Klenk H.-P."/>
        </authorList>
    </citation>
    <scope>NUCLEOTIDE SEQUENCE [LARGE SCALE GENOMIC DNA]</scope>
    <source>
        <strain evidence="12 13">DSM 21350</strain>
    </source>
</reference>
<dbReference type="Proteomes" id="UP000535511">
    <property type="component" value="Unassembled WGS sequence"/>
</dbReference>
<evidence type="ECO:0000256" key="5">
    <source>
        <dbReference type="ARBA" id="ARBA00022723"/>
    </source>
</evidence>
<evidence type="ECO:0000256" key="3">
    <source>
        <dbReference type="ARBA" id="ARBA00022605"/>
    </source>
</evidence>
<gene>
    <name evidence="10" type="primary">dapD</name>
    <name evidence="12" type="ORF">BJZ21_002902</name>
</gene>
<dbReference type="InterPro" id="IPR032784">
    <property type="entry name" value="THDPS_M"/>
</dbReference>
<comment type="subunit">
    <text evidence="1 10">Homotrimer.</text>
</comment>
<protein>
    <recommendedName>
        <fullName evidence="10">2,3,4,5-tetrahydropyridine-2,6-dicarboxylate N-succinyltransferase</fullName>
        <ecNumber evidence="10">2.3.1.117</ecNumber>
    </recommendedName>
    <alternativeName>
        <fullName evidence="10">Tetrahydrodipicolinate N-succinyltransferase</fullName>
        <shortName evidence="10">THDP succinyltransferase</shortName>
        <shortName evidence="10">THP succinyltransferase</shortName>
    </alternativeName>
    <alternativeName>
        <fullName evidence="10">Tetrahydropicolinate succinylase</fullName>
    </alternativeName>
</protein>
<dbReference type="NCBIfam" id="TIGR03535">
    <property type="entry name" value="DapD_actino"/>
    <property type="match status" value="1"/>
</dbReference>
<feature type="binding site" evidence="10">
    <location>
        <position position="212"/>
    </location>
    <ligand>
        <name>succinyl-CoA</name>
        <dbReference type="ChEBI" id="CHEBI:57292"/>
    </ligand>
</feature>
<sequence length="317" mass="32758">MTSPVTGPAHGHGLTTLDSEGTVLDVWFLEPALGAPQEGAQAPGELTALEGRDDVRGVSREVRLVEIADLQAAPATTEDVWLRLHLLSTRQVRPHSINMEGVFGLLTNVVWTSAGPCAVAGFETTRARLRASGQHVTVFGVDKFPRLVDYVLPTGVRIADADRVRLGAHLAEGTTVMHEGFVNYNAGTLGASMVEGRISAGVVVGDGSDVGGGASIMGTLSGGGKETISIGERCLLGANAGLGISLGDDCVVEAGCYVTAGTKVTIKDIDSKPKVVKALTLSGASNVLFRRNSVSGAVEAVPWKSEGVALNASLHAN</sequence>
<feature type="binding site" evidence="10">
    <location>
        <begin position="253"/>
        <end position="254"/>
    </location>
    <ligand>
        <name>succinyl-CoA</name>
        <dbReference type="ChEBI" id="CHEBI:57292"/>
    </ligand>
</feature>
<dbReference type="InterPro" id="IPR038361">
    <property type="entry name" value="THDPS_M_sf"/>
</dbReference>
<dbReference type="Gene3D" id="3.30.60.70">
    <property type="entry name" value="Trimeric LpxA-like enzymes"/>
    <property type="match status" value="1"/>
</dbReference>
<evidence type="ECO:0000256" key="9">
    <source>
        <dbReference type="ARBA" id="ARBA00023315"/>
    </source>
</evidence>
<keyword evidence="8 10" id="KW-0457">Lysine biosynthesis</keyword>
<accession>A0A7Y9JD13</accession>
<feature type="binding site" evidence="10">
    <location>
        <position position="277"/>
    </location>
    <ligand>
        <name>succinyl-CoA</name>
        <dbReference type="ChEBI" id="CHEBI:57292"/>
    </ligand>
</feature>
<dbReference type="AlphaFoldDB" id="A0A7Y9JD13"/>
<evidence type="ECO:0000256" key="7">
    <source>
        <dbReference type="ARBA" id="ARBA00022915"/>
    </source>
</evidence>
<dbReference type="InterPro" id="IPR026586">
    <property type="entry name" value="Type2_DapD"/>
</dbReference>
<keyword evidence="13" id="KW-1185">Reference proteome</keyword>
<comment type="catalytic activity">
    <reaction evidence="10">
        <text>(S)-2,3,4,5-tetrahydrodipicolinate + succinyl-CoA + H2O = (S)-2-succinylamino-6-oxoheptanedioate + CoA</text>
        <dbReference type="Rhea" id="RHEA:17325"/>
        <dbReference type="ChEBI" id="CHEBI:15377"/>
        <dbReference type="ChEBI" id="CHEBI:15685"/>
        <dbReference type="ChEBI" id="CHEBI:16845"/>
        <dbReference type="ChEBI" id="CHEBI:57287"/>
        <dbReference type="ChEBI" id="CHEBI:57292"/>
        <dbReference type="EC" id="2.3.1.117"/>
    </reaction>
</comment>
<evidence type="ECO:0000256" key="10">
    <source>
        <dbReference type="HAMAP-Rule" id="MF_02122"/>
    </source>
</evidence>
<dbReference type="InterPro" id="IPR011004">
    <property type="entry name" value="Trimer_LpxA-like_sf"/>
</dbReference>
<evidence type="ECO:0000256" key="4">
    <source>
        <dbReference type="ARBA" id="ARBA00022679"/>
    </source>
</evidence>
<feature type="binding site" evidence="10">
    <location>
        <position position="162"/>
    </location>
    <ligand>
        <name>Mg(2+)</name>
        <dbReference type="ChEBI" id="CHEBI:18420"/>
        <label>1</label>
        <note>ligand shared between trimeric partners</note>
    </ligand>
</feature>
<feature type="binding site" evidence="10">
    <location>
        <position position="261"/>
    </location>
    <ligand>
        <name>succinyl-CoA</name>
        <dbReference type="ChEBI" id="CHEBI:57292"/>
    </ligand>
</feature>